<dbReference type="PANTHER" id="PTHR43764:SF1">
    <property type="entry name" value="MOLYBDOPTERIN MOLYBDOTRANSFERASE"/>
    <property type="match status" value="1"/>
</dbReference>
<dbReference type="InterPro" id="IPR051920">
    <property type="entry name" value="MPT_Adenylyltrnsfr/MoaC-Rel"/>
</dbReference>
<accession>A0AAV4WAR4</accession>
<dbReference type="GO" id="GO:0061599">
    <property type="term" value="F:molybdopterin molybdotransferase activity"/>
    <property type="evidence" value="ECO:0007669"/>
    <property type="project" value="UniProtKB-EC"/>
</dbReference>
<evidence type="ECO:0000313" key="11">
    <source>
        <dbReference type="EMBL" id="GIY80035.1"/>
    </source>
</evidence>
<comment type="similarity">
    <text evidence="3">In the N-terminal section; belongs to the MoaB/Mog family.</text>
</comment>
<dbReference type="Pfam" id="PF00994">
    <property type="entry name" value="MoCF_biosynth"/>
    <property type="match status" value="1"/>
</dbReference>
<dbReference type="GO" id="GO:0006777">
    <property type="term" value="P:Mo-molybdopterin cofactor biosynthetic process"/>
    <property type="evidence" value="ECO:0007669"/>
    <property type="project" value="UniProtKB-KW"/>
</dbReference>
<comment type="pathway">
    <text evidence="2">Cofactor biosynthesis; molybdopterin biosynthesis.</text>
</comment>
<keyword evidence="9" id="KW-0501">Molybdenum cofactor biosynthesis</keyword>
<dbReference type="CDD" id="cd00886">
    <property type="entry name" value="MogA_MoaB"/>
    <property type="match status" value="1"/>
</dbReference>
<keyword evidence="5" id="KW-0500">Molybdenum</keyword>
<name>A0AAV4WAR4_9ARAC</name>
<gene>
    <name evidence="11" type="primary">CNX1</name>
    <name evidence="11" type="ORF">CDAR_507291</name>
</gene>
<dbReference type="Gene3D" id="3.40.980.10">
    <property type="entry name" value="MoaB/Mog-like domain"/>
    <property type="match status" value="1"/>
</dbReference>
<evidence type="ECO:0000256" key="6">
    <source>
        <dbReference type="ARBA" id="ARBA00022679"/>
    </source>
</evidence>
<keyword evidence="7" id="KW-0479">Metal-binding</keyword>
<dbReference type="FunFam" id="3.40.980.10:FF:000002">
    <property type="entry name" value="Molybdopterin molybdenumtransferase"/>
    <property type="match status" value="1"/>
</dbReference>
<keyword evidence="12" id="KW-1185">Reference proteome</keyword>
<dbReference type="InterPro" id="IPR036425">
    <property type="entry name" value="MoaB/Mog-like_dom_sf"/>
</dbReference>
<reference evidence="11 12" key="1">
    <citation type="submission" date="2021-06" db="EMBL/GenBank/DDBJ databases">
        <title>Caerostris darwini draft genome.</title>
        <authorList>
            <person name="Kono N."/>
            <person name="Arakawa K."/>
        </authorList>
    </citation>
    <scope>NUCLEOTIDE SEQUENCE [LARGE SCALE GENOMIC DNA]</scope>
</reference>
<comment type="caution">
    <text evidence="11">The sequence shown here is derived from an EMBL/GenBank/DDBJ whole genome shotgun (WGS) entry which is preliminary data.</text>
</comment>
<dbReference type="InterPro" id="IPR001453">
    <property type="entry name" value="MoaB/Mog_dom"/>
</dbReference>
<dbReference type="GO" id="GO:0046872">
    <property type="term" value="F:metal ion binding"/>
    <property type="evidence" value="ECO:0007669"/>
    <property type="project" value="UniProtKB-KW"/>
</dbReference>
<evidence type="ECO:0000259" key="10">
    <source>
        <dbReference type="SMART" id="SM00852"/>
    </source>
</evidence>
<keyword evidence="8" id="KW-0460">Magnesium</keyword>
<dbReference type="Proteomes" id="UP001054837">
    <property type="component" value="Unassembled WGS sequence"/>
</dbReference>
<proteinExistence type="inferred from homology"/>
<organism evidence="11 12">
    <name type="scientific">Caerostris darwini</name>
    <dbReference type="NCBI Taxonomy" id="1538125"/>
    <lineage>
        <taxon>Eukaryota</taxon>
        <taxon>Metazoa</taxon>
        <taxon>Ecdysozoa</taxon>
        <taxon>Arthropoda</taxon>
        <taxon>Chelicerata</taxon>
        <taxon>Arachnida</taxon>
        <taxon>Araneae</taxon>
        <taxon>Araneomorphae</taxon>
        <taxon>Entelegynae</taxon>
        <taxon>Araneoidea</taxon>
        <taxon>Araneidae</taxon>
        <taxon>Caerostris</taxon>
    </lineage>
</organism>
<dbReference type="SUPFAM" id="SSF53218">
    <property type="entry name" value="Molybdenum cofactor biosynthesis proteins"/>
    <property type="match status" value="1"/>
</dbReference>
<evidence type="ECO:0000256" key="4">
    <source>
        <dbReference type="ARBA" id="ARBA00013269"/>
    </source>
</evidence>
<comment type="cofactor">
    <cofactor evidence="1">
        <name>Mg(2+)</name>
        <dbReference type="ChEBI" id="CHEBI:18420"/>
    </cofactor>
</comment>
<evidence type="ECO:0000256" key="2">
    <source>
        <dbReference type="ARBA" id="ARBA00005046"/>
    </source>
</evidence>
<dbReference type="AlphaFoldDB" id="A0AAV4WAR4"/>
<dbReference type="PANTHER" id="PTHR43764">
    <property type="entry name" value="MOLYBDENUM COFACTOR BIOSYNTHESIS"/>
    <property type="match status" value="1"/>
</dbReference>
<feature type="domain" description="MoaB/Mog" evidence="10">
    <location>
        <begin position="13"/>
        <end position="160"/>
    </location>
</feature>
<dbReference type="SMART" id="SM00852">
    <property type="entry name" value="MoCF_biosynth"/>
    <property type="match status" value="1"/>
</dbReference>
<evidence type="ECO:0000256" key="7">
    <source>
        <dbReference type="ARBA" id="ARBA00022723"/>
    </source>
</evidence>
<dbReference type="EMBL" id="BPLQ01014469">
    <property type="protein sequence ID" value="GIY80035.1"/>
    <property type="molecule type" value="Genomic_DNA"/>
</dbReference>
<evidence type="ECO:0000313" key="12">
    <source>
        <dbReference type="Proteomes" id="UP001054837"/>
    </source>
</evidence>
<keyword evidence="6" id="KW-0808">Transferase</keyword>
<sequence>MATETANQGYSVLVLVISDTVSTGKKQDSSGCNLVSILNSNKYFPVISVEMICVPDEFQDIKKALEMWVDVNNVDLILTVGGTGFTQRDITPEVTKTVIDREAPHLASRMILACCEKSKFAVLSRSVCGMRHQSLILNLPGSVKGSTECFEAIASVLPHAMDQLKGKTKHVASTHAEIQKFLIIEQFINILMKCNMNNPAKAKMQNSCSPKDDSSYGLSHPYIQRLKYDP</sequence>
<protein>
    <recommendedName>
        <fullName evidence="4">molybdopterin molybdotransferase</fullName>
        <ecNumber evidence="4">2.10.1.1</ecNumber>
    </recommendedName>
</protein>
<evidence type="ECO:0000256" key="5">
    <source>
        <dbReference type="ARBA" id="ARBA00022505"/>
    </source>
</evidence>
<dbReference type="NCBIfam" id="TIGR00177">
    <property type="entry name" value="molyb_syn"/>
    <property type="match status" value="1"/>
</dbReference>
<evidence type="ECO:0000256" key="9">
    <source>
        <dbReference type="ARBA" id="ARBA00023150"/>
    </source>
</evidence>
<dbReference type="EC" id="2.10.1.1" evidence="4"/>
<evidence type="ECO:0000256" key="8">
    <source>
        <dbReference type="ARBA" id="ARBA00022842"/>
    </source>
</evidence>
<evidence type="ECO:0000256" key="3">
    <source>
        <dbReference type="ARBA" id="ARBA00007589"/>
    </source>
</evidence>
<evidence type="ECO:0000256" key="1">
    <source>
        <dbReference type="ARBA" id="ARBA00001946"/>
    </source>
</evidence>